<dbReference type="AlphaFoldDB" id="A0A443ZGX7"/>
<dbReference type="EMBL" id="QJRG01000049">
    <property type="protein sequence ID" value="RWU18112.1"/>
    <property type="molecule type" value="Genomic_DNA"/>
</dbReference>
<dbReference type="Pfam" id="PF16778">
    <property type="entry name" value="Phage_tail_APC"/>
    <property type="match status" value="1"/>
</dbReference>
<evidence type="ECO:0000313" key="2">
    <source>
        <dbReference type="EMBL" id="RWU18112.1"/>
    </source>
</evidence>
<sequence length="144" mass="16438">MTVLFSPSRCRFYLRALANQDTPTDVIEITAEQHLELVNGQASGLHLSADADGNPILIEQPKPPLEVLAATERAWRDAQISSTEWLTTRHRDEQDMQQATTLTAEQFSELLAYRQHLRDWPETEAFPDSLLRPVEPDWIAEQTQ</sequence>
<gene>
    <name evidence="2" type="ORF">DM813_25970</name>
</gene>
<organism evidence="2 3">
    <name type="scientific">Pseudomonas alkylphenolica</name>
    <dbReference type="NCBI Taxonomy" id="237609"/>
    <lineage>
        <taxon>Bacteria</taxon>
        <taxon>Pseudomonadati</taxon>
        <taxon>Pseudomonadota</taxon>
        <taxon>Gammaproteobacteria</taxon>
        <taxon>Pseudomonadales</taxon>
        <taxon>Pseudomonadaceae</taxon>
        <taxon>Pseudomonas</taxon>
    </lineage>
</organism>
<dbReference type="OrthoDB" id="6465464at2"/>
<dbReference type="RefSeq" id="WP_128326228.1">
    <property type="nucleotide sequence ID" value="NZ_QJRG01000049.1"/>
</dbReference>
<reference evidence="2 3" key="1">
    <citation type="submission" date="2018-06" db="EMBL/GenBank/DDBJ databases">
        <title>Bacteria isolated from soil of Wuhan.</title>
        <authorList>
            <person name="Wei X."/>
            <person name="Chunhua H."/>
        </authorList>
    </citation>
    <scope>NUCLEOTIDE SEQUENCE [LARGE SCALE GENOMIC DNA]</scope>
    <source>
        <strain evidence="3">xwS2</strain>
    </source>
</reference>
<dbReference type="InterPro" id="IPR031893">
    <property type="entry name" value="Phage_tail_APC"/>
</dbReference>
<comment type="caution">
    <text evidence="2">The sequence shown here is derived from an EMBL/GenBank/DDBJ whole genome shotgun (WGS) entry which is preliminary data.</text>
</comment>
<proteinExistence type="predicted"/>
<accession>A0A443ZGX7</accession>
<feature type="domain" description="Phage tail assembly chaperone-like" evidence="1">
    <location>
        <begin position="69"/>
        <end position="137"/>
    </location>
</feature>
<evidence type="ECO:0000313" key="3">
    <source>
        <dbReference type="Proteomes" id="UP000288983"/>
    </source>
</evidence>
<evidence type="ECO:0000259" key="1">
    <source>
        <dbReference type="Pfam" id="PF16778"/>
    </source>
</evidence>
<protein>
    <submittedName>
        <fullName evidence="2">Phage tail protein</fullName>
    </submittedName>
</protein>
<name>A0A443ZGX7_9PSED</name>
<dbReference type="Proteomes" id="UP000288983">
    <property type="component" value="Unassembled WGS sequence"/>
</dbReference>